<feature type="transmembrane region" description="Helical" evidence="7">
    <location>
        <begin position="200"/>
        <end position="220"/>
    </location>
</feature>
<dbReference type="PROSITE" id="PS50109">
    <property type="entry name" value="HIS_KIN"/>
    <property type="match status" value="1"/>
</dbReference>
<feature type="transmembrane region" description="Helical" evidence="7">
    <location>
        <begin position="354"/>
        <end position="370"/>
    </location>
</feature>
<name>A0A934VQQ4_9BACT</name>
<dbReference type="InterPro" id="IPR036097">
    <property type="entry name" value="HisK_dim/P_sf"/>
</dbReference>
<evidence type="ECO:0000256" key="5">
    <source>
        <dbReference type="ARBA" id="ARBA00022777"/>
    </source>
</evidence>
<dbReference type="CDD" id="cd16922">
    <property type="entry name" value="HATPase_EvgS-ArcB-TorS-like"/>
    <property type="match status" value="1"/>
</dbReference>
<dbReference type="Pfam" id="PF00512">
    <property type="entry name" value="HisKA"/>
    <property type="match status" value="1"/>
</dbReference>
<gene>
    <name evidence="10" type="ORF">JIN87_08065</name>
</gene>
<feature type="transmembrane region" description="Helical" evidence="7">
    <location>
        <begin position="227"/>
        <end position="245"/>
    </location>
</feature>
<keyword evidence="5" id="KW-0418">Kinase</keyword>
<dbReference type="InterPro" id="IPR005467">
    <property type="entry name" value="His_kinase_dom"/>
</dbReference>
<feature type="domain" description="Response regulatory" evidence="9">
    <location>
        <begin position="733"/>
        <end position="849"/>
    </location>
</feature>
<evidence type="ECO:0000313" key="10">
    <source>
        <dbReference type="EMBL" id="MBK1876818.1"/>
    </source>
</evidence>
<dbReference type="CDD" id="cd00082">
    <property type="entry name" value="HisKA"/>
    <property type="match status" value="1"/>
</dbReference>
<dbReference type="EC" id="2.7.13.3" evidence="2"/>
<dbReference type="GO" id="GO:0005886">
    <property type="term" value="C:plasma membrane"/>
    <property type="evidence" value="ECO:0007669"/>
    <property type="project" value="TreeGrafter"/>
</dbReference>
<evidence type="ECO:0000313" key="11">
    <source>
        <dbReference type="Proteomes" id="UP000617628"/>
    </source>
</evidence>
<dbReference type="InterPro" id="IPR001789">
    <property type="entry name" value="Sig_transdc_resp-reg_receiver"/>
</dbReference>
<dbReference type="SMART" id="SM00448">
    <property type="entry name" value="REC"/>
    <property type="match status" value="1"/>
</dbReference>
<proteinExistence type="predicted"/>
<dbReference type="Pfam" id="PF07695">
    <property type="entry name" value="7TMR-DISM_7TM"/>
    <property type="match status" value="1"/>
</dbReference>
<evidence type="ECO:0000259" key="8">
    <source>
        <dbReference type="PROSITE" id="PS50109"/>
    </source>
</evidence>
<dbReference type="PRINTS" id="PR00344">
    <property type="entry name" value="BCTRLSENSOR"/>
</dbReference>
<evidence type="ECO:0000256" key="3">
    <source>
        <dbReference type="ARBA" id="ARBA00022553"/>
    </source>
</evidence>
<keyword evidence="4" id="KW-0808">Transferase</keyword>
<evidence type="ECO:0000256" key="1">
    <source>
        <dbReference type="ARBA" id="ARBA00000085"/>
    </source>
</evidence>
<evidence type="ECO:0000256" key="7">
    <source>
        <dbReference type="SAM" id="Phobius"/>
    </source>
</evidence>
<accession>A0A934VQQ4</accession>
<feature type="transmembrane region" description="Helical" evidence="7">
    <location>
        <begin position="265"/>
        <end position="285"/>
    </location>
</feature>
<dbReference type="PROSITE" id="PS50110">
    <property type="entry name" value="RESPONSE_REGULATORY"/>
    <property type="match status" value="1"/>
</dbReference>
<dbReference type="SUPFAM" id="SSF47384">
    <property type="entry name" value="Homodimeric domain of signal transducing histidine kinase"/>
    <property type="match status" value="1"/>
</dbReference>
<dbReference type="GO" id="GO:0000155">
    <property type="term" value="F:phosphorelay sensor kinase activity"/>
    <property type="evidence" value="ECO:0007669"/>
    <property type="project" value="InterPro"/>
</dbReference>
<dbReference type="SMART" id="SM00387">
    <property type="entry name" value="HATPase_c"/>
    <property type="match status" value="1"/>
</dbReference>
<dbReference type="InterPro" id="IPR011623">
    <property type="entry name" value="7TMR_DISM_rcpt_extracell_dom1"/>
</dbReference>
<keyword evidence="3 6" id="KW-0597">Phosphoprotein</keyword>
<keyword evidence="11" id="KW-1185">Reference proteome</keyword>
<dbReference type="InterPro" id="IPR003661">
    <property type="entry name" value="HisK_dim/P_dom"/>
</dbReference>
<comment type="caution">
    <text evidence="10">The sequence shown here is derived from an EMBL/GenBank/DDBJ whole genome shotgun (WGS) entry which is preliminary data.</text>
</comment>
<evidence type="ECO:0000256" key="6">
    <source>
        <dbReference type="PROSITE-ProRule" id="PRU00169"/>
    </source>
</evidence>
<protein>
    <recommendedName>
        <fullName evidence="2">histidine kinase</fullName>
        <ecNumber evidence="2">2.7.13.3</ecNumber>
    </recommendedName>
</protein>
<feature type="transmembrane region" description="Helical" evidence="7">
    <location>
        <begin position="297"/>
        <end position="314"/>
    </location>
</feature>
<evidence type="ECO:0000256" key="4">
    <source>
        <dbReference type="ARBA" id="ARBA00022679"/>
    </source>
</evidence>
<dbReference type="Pfam" id="PF00072">
    <property type="entry name" value="Response_reg"/>
    <property type="match status" value="1"/>
</dbReference>
<dbReference type="InterPro" id="IPR004358">
    <property type="entry name" value="Sig_transdc_His_kin-like_C"/>
</dbReference>
<dbReference type="RefSeq" id="WP_200355032.1">
    <property type="nucleotide sequence ID" value="NZ_JAENIL010000012.1"/>
</dbReference>
<dbReference type="Gene3D" id="3.30.565.10">
    <property type="entry name" value="Histidine kinase-like ATPase, C-terminal domain"/>
    <property type="match status" value="1"/>
</dbReference>
<organism evidence="10 11">
    <name type="scientific">Pelagicoccus mobilis</name>
    <dbReference type="NCBI Taxonomy" id="415221"/>
    <lineage>
        <taxon>Bacteria</taxon>
        <taxon>Pseudomonadati</taxon>
        <taxon>Verrucomicrobiota</taxon>
        <taxon>Opitutia</taxon>
        <taxon>Puniceicoccales</taxon>
        <taxon>Pelagicoccaceae</taxon>
        <taxon>Pelagicoccus</taxon>
    </lineage>
</organism>
<dbReference type="Gene3D" id="3.40.50.2300">
    <property type="match status" value="1"/>
</dbReference>
<dbReference type="Proteomes" id="UP000617628">
    <property type="component" value="Unassembled WGS sequence"/>
</dbReference>
<dbReference type="InterPro" id="IPR003594">
    <property type="entry name" value="HATPase_dom"/>
</dbReference>
<keyword evidence="7" id="KW-0812">Transmembrane</keyword>
<comment type="catalytic activity">
    <reaction evidence="1">
        <text>ATP + protein L-histidine = ADP + protein N-phospho-L-histidine.</text>
        <dbReference type="EC" id="2.7.13.3"/>
    </reaction>
</comment>
<dbReference type="FunFam" id="3.30.565.10:FF:000010">
    <property type="entry name" value="Sensor histidine kinase RcsC"/>
    <property type="match status" value="1"/>
</dbReference>
<dbReference type="EMBL" id="JAENIL010000012">
    <property type="protein sequence ID" value="MBK1876818.1"/>
    <property type="molecule type" value="Genomic_DNA"/>
</dbReference>
<dbReference type="PANTHER" id="PTHR43047">
    <property type="entry name" value="TWO-COMPONENT HISTIDINE PROTEIN KINASE"/>
    <property type="match status" value="1"/>
</dbReference>
<feature type="modified residue" description="4-aspartylphosphate" evidence="6">
    <location>
        <position position="782"/>
    </location>
</feature>
<dbReference type="GO" id="GO:0009927">
    <property type="term" value="F:histidine phosphotransfer kinase activity"/>
    <property type="evidence" value="ECO:0007669"/>
    <property type="project" value="TreeGrafter"/>
</dbReference>
<dbReference type="InterPro" id="IPR011006">
    <property type="entry name" value="CheY-like_superfamily"/>
</dbReference>
<feature type="transmembrane region" description="Helical" evidence="7">
    <location>
        <begin position="12"/>
        <end position="33"/>
    </location>
</feature>
<reference evidence="10" key="1">
    <citation type="submission" date="2021-01" db="EMBL/GenBank/DDBJ databases">
        <title>Modified the classification status of verrucomicrobia.</title>
        <authorList>
            <person name="Feng X."/>
        </authorList>
    </citation>
    <scope>NUCLEOTIDE SEQUENCE</scope>
    <source>
        <strain evidence="10">KCTC 13126</strain>
    </source>
</reference>
<dbReference type="InterPro" id="IPR036890">
    <property type="entry name" value="HATPase_C_sf"/>
</dbReference>
<feature type="domain" description="Histidine kinase" evidence="8">
    <location>
        <begin position="488"/>
        <end position="704"/>
    </location>
</feature>
<dbReference type="SMART" id="SM00388">
    <property type="entry name" value="HisKA"/>
    <property type="match status" value="1"/>
</dbReference>
<dbReference type="SUPFAM" id="SSF55874">
    <property type="entry name" value="ATPase domain of HSP90 chaperone/DNA topoisomerase II/histidine kinase"/>
    <property type="match status" value="1"/>
</dbReference>
<dbReference type="Pfam" id="PF02518">
    <property type="entry name" value="HATPase_c"/>
    <property type="match status" value="1"/>
</dbReference>
<dbReference type="PANTHER" id="PTHR43047:SF72">
    <property type="entry name" value="OSMOSENSING HISTIDINE PROTEIN KINASE SLN1"/>
    <property type="match status" value="1"/>
</dbReference>
<feature type="transmembrane region" description="Helical" evidence="7">
    <location>
        <begin position="390"/>
        <end position="408"/>
    </location>
</feature>
<dbReference type="Gene3D" id="1.10.287.130">
    <property type="match status" value="1"/>
</dbReference>
<evidence type="ECO:0000256" key="2">
    <source>
        <dbReference type="ARBA" id="ARBA00012438"/>
    </source>
</evidence>
<keyword evidence="7" id="KW-0472">Membrane</keyword>
<dbReference type="CDD" id="cd17546">
    <property type="entry name" value="REC_hyHK_CKI1_RcsC-like"/>
    <property type="match status" value="1"/>
</dbReference>
<evidence type="ECO:0000259" key="9">
    <source>
        <dbReference type="PROSITE" id="PS50110"/>
    </source>
</evidence>
<dbReference type="SUPFAM" id="SSF52172">
    <property type="entry name" value="CheY-like"/>
    <property type="match status" value="1"/>
</dbReference>
<dbReference type="AlphaFoldDB" id="A0A934VQQ4"/>
<feature type="transmembrane region" description="Helical" evidence="7">
    <location>
        <begin position="326"/>
        <end position="347"/>
    </location>
</feature>
<keyword evidence="7" id="KW-1133">Transmembrane helix</keyword>
<sequence length="933" mass="103466">MLLFLSRFRNPIFALLAVIVFGFLYWGAVVRVLGPFKDLQLPLEEYLEFAAEPEAGVEGRGIEGLEFRPLGDWKTVGRAEASSVYWFRLSLDRLPAGWIKDSCLIELDEGRRVWTVDSLRLYLSGGEGMSLVSQTGYAVERTQRSWEGGGFALPVLIEQAGGGAHSLYIRAAIRGRFDPNFRFWSRSEQRQAFQARLDSFALLNLGATLSVVLFVGLIAIRLKSPLLGYYLGYLGLVAFNLMNSWQVRSGNGLFWEGAGFARFTTISLLVFVISYAFLFAFTRIFLGVRPGAKASRLLNGMALLNWAFLGLAFGGDRVFVSEWAAYLFASRETLFAACLIGLAIVYWKRGQKEAGLYVLSFSVTLALGLMQNLTRVGIVEEWAYPFSELSLANTGIILGAFILAIAATDRLRLIQVERDRARGEALENLQRLHAMEESARHELELKVEQRTQELSVEVERSRNAEKALEVALGDSEEANRAKSAFLAAMSHELRTPLNAILGYAQLLGRPSYLQSKGPKAVETIKSSGEHLLELINDVLNLSKLEAGKVSAEPASFDLLELLRELVAMLRVSAEQKGVVLRLEGEEKVPQFLLGDRRLLRQILINLLGNAIKFTDSGSVRLVVESEGEGIVFRIVDTGVGIEAEALEDIFEPFSQSGSEREKAKGTGLGLAISRKLARQMGGDILVESELGKGSEFRLMLVLAKAKEADLDSSLEVKGEAYERVVGYKGERRCVLVVDDDELNRSVLGELLEELSFEAIFASDGREALDTLAERMPNLVIMDLEMPRMNGLEATREIRNRREWADLPVVALTASVLEESQRSCLEAGCSGFFVKPVKRGELLAVLEQQLKLEWIRSEEDGEHPEGASLVFPPRESLEALRVEAKAGHVKGVRTSLEALGSGYERFREEVESRLAEFDLDGILELVEAGLDELK</sequence>